<dbReference type="SUPFAM" id="SSF51366">
    <property type="entry name" value="Ribulose-phoshate binding barrel"/>
    <property type="match status" value="1"/>
</dbReference>
<sequence>MVAHPSRTRTYEERLPLHVNQAAKDLLETMIRKQSNLCVSVDVTTKEELLAIVEAVGASSCAIKTHCDIISDFDDDLVDRLTELSKKLDFQIFEDRKFADIGNTVSLQYSSGLHRIASWSHLTNAHALPGPGIVTGLSAVGLPLNRGLLLLAQMSSVGMLANESYSRETVRMAAAHRDFVVGFIAQSRVEELLSTESAEERDAVEKGDFLILSPGVGLGVKSDGKGQQYRTPDQVIGESGCDVIIVGRGIYKGAGKDEWKSEAERYKVAGWKAYEDRVRR</sequence>
<feature type="binding site" evidence="9">
    <location>
        <position position="155"/>
    </location>
    <ligand>
        <name>substrate</name>
    </ligand>
</feature>
<dbReference type="PANTHER" id="PTHR19278:SF9">
    <property type="entry name" value="URIDINE 5'-MONOPHOSPHATE SYNTHASE"/>
    <property type="match status" value="1"/>
</dbReference>
<dbReference type="InterPro" id="IPR018089">
    <property type="entry name" value="OMPdecase_AS"/>
</dbReference>
<dbReference type="InterPro" id="IPR014732">
    <property type="entry name" value="OMPdecase"/>
</dbReference>
<evidence type="ECO:0000256" key="7">
    <source>
        <dbReference type="ARBA" id="ARBA00023239"/>
    </source>
</evidence>
<dbReference type="GO" id="GO:0004588">
    <property type="term" value="F:orotate phosphoribosyltransferase activity"/>
    <property type="evidence" value="ECO:0007669"/>
    <property type="project" value="TreeGrafter"/>
</dbReference>
<dbReference type="SMART" id="SM00934">
    <property type="entry name" value="OMPdecase"/>
    <property type="match status" value="1"/>
</dbReference>
<comment type="similarity">
    <text evidence="2 10">Belongs to the OMP decarboxylase family.</text>
</comment>
<feature type="active site" description="For OMPdecase activity" evidence="8">
    <location>
        <position position="100"/>
    </location>
</feature>
<protein>
    <recommendedName>
        <fullName evidence="4 10">Orotidine 5'-phosphate decarboxylase</fullName>
        <ecNumber evidence="3 10">4.1.1.23</ecNumber>
    </recommendedName>
</protein>
<evidence type="ECO:0000256" key="8">
    <source>
        <dbReference type="PIRSR" id="PIRSR614732-1"/>
    </source>
</evidence>
<feature type="binding site" evidence="9">
    <location>
        <position position="247"/>
    </location>
    <ligand>
        <name>substrate</name>
    </ligand>
</feature>
<dbReference type="InterPro" id="IPR011060">
    <property type="entry name" value="RibuloseP-bd_barrel"/>
</dbReference>
<dbReference type="GO" id="GO:0044205">
    <property type="term" value="P:'de novo' UMP biosynthetic process"/>
    <property type="evidence" value="ECO:0007669"/>
    <property type="project" value="UniProtKB-UniPathway"/>
</dbReference>
<dbReference type="PROSITE" id="PS00156">
    <property type="entry name" value="OMPDECASE"/>
    <property type="match status" value="1"/>
</dbReference>
<dbReference type="NCBIfam" id="TIGR01740">
    <property type="entry name" value="pyrF"/>
    <property type="match status" value="1"/>
</dbReference>
<dbReference type="EC" id="4.1.1.23" evidence="3 10"/>
<dbReference type="InterPro" id="IPR013785">
    <property type="entry name" value="Aldolase_TIM"/>
</dbReference>
<feature type="binding site" evidence="9">
    <location>
        <position position="227"/>
    </location>
    <ligand>
        <name>substrate</name>
    </ligand>
</feature>
<dbReference type="FunFam" id="3.20.20.70:FF:000114">
    <property type="entry name" value="Decarboxylase,orotidine phosphate"/>
    <property type="match status" value="1"/>
</dbReference>
<dbReference type="EMBL" id="LN483345">
    <property type="protein sequence ID" value="CDZ98509.1"/>
    <property type="molecule type" value="Genomic_DNA"/>
</dbReference>
<name>A0A0F7SM16_PHARH</name>
<evidence type="ECO:0000313" key="12">
    <source>
        <dbReference type="EMBL" id="CDZ98509.1"/>
    </source>
</evidence>
<evidence type="ECO:0000256" key="10">
    <source>
        <dbReference type="RuleBase" id="RU000512"/>
    </source>
</evidence>
<feature type="binding site" evidence="9">
    <location>
        <position position="248"/>
    </location>
    <ligand>
        <name>substrate</name>
    </ligand>
</feature>
<dbReference type="AlphaFoldDB" id="A0A0F7SM16"/>
<comment type="pathway">
    <text evidence="1 10">Pyrimidine metabolism; UMP biosynthesis via de novo pathway; UMP from orotate: step 2/2.</text>
</comment>
<dbReference type="Pfam" id="PF00215">
    <property type="entry name" value="OMPdecase"/>
    <property type="match status" value="1"/>
</dbReference>
<evidence type="ECO:0000256" key="9">
    <source>
        <dbReference type="PIRSR" id="PIRSR614732-2"/>
    </source>
</evidence>
<dbReference type="GO" id="GO:0006207">
    <property type="term" value="P:'de novo' pyrimidine nucleobase biosynthetic process"/>
    <property type="evidence" value="ECO:0007669"/>
    <property type="project" value="InterPro"/>
</dbReference>
<feature type="domain" description="Orotidine 5'-phosphate decarboxylase" evidence="11">
    <location>
        <begin position="36"/>
        <end position="263"/>
    </location>
</feature>
<reference evidence="12" key="1">
    <citation type="submission" date="2014-08" db="EMBL/GenBank/DDBJ databases">
        <authorList>
            <person name="Sharma Rahul"/>
            <person name="Thines Marco"/>
        </authorList>
    </citation>
    <scope>NUCLEOTIDE SEQUENCE</scope>
</reference>
<keyword evidence="6 10" id="KW-0665">Pyrimidine biosynthesis</keyword>
<evidence type="ECO:0000256" key="5">
    <source>
        <dbReference type="ARBA" id="ARBA00022793"/>
    </source>
</evidence>
<evidence type="ECO:0000256" key="4">
    <source>
        <dbReference type="ARBA" id="ARBA00021923"/>
    </source>
</evidence>
<feature type="binding site" evidence="9">
    <location>
        <position position="64"/>
    </location>
    <ligand>
        <name>substrate</name>
    </ligand>
</feature>
<keyword evidence="5 10" id="KW-0210">Decarboxylase</keyword>
<feature type="active site" description="For OMPdecase activity" evidence="8">
    <location>
        <position position="95"/>
    </location>
</feature>
<evidence type="ECO:0000256" key="6">
    <source>
        <dbReference type="ARBA" id="ARBA00022975"/>
    </source>
</evidence>
<dbReference type="Gene3D" id="3.20.20.70">
    <property type="entry name" value="Aldolase class I"/>
    <property type="match status" value="1"/>
</dbReference>
<feature type="active site" description="For OMPdecase activity" evidence="8">
    <location>
        <position position="97"/>
    </location>
</feature>
<comment type="catalytic activity">
    <reaction evidence="10">
        <text>orotidine 5'-phosphate + H(+) = UMP + CO2</text>
        <dbReference type="Rhea" id="RHEA:11596"/>
        <dbReference type="ChEBI" id="CHEBI:15378"/>
        <dbReference type="ChEBI" id="CHEBI:16526"/>
        <dbReference type="ChEBI" id="CHEBI:57538"/>
        <dbReference type="ChEBI" id="CHEBI:57865"/>
        <dbReference type="EC" id="4.1.1.23"/>
    </reaction>
</comment>
<proteinExistence type="inferred from homology"/>
<dbReference type="PANTHER" id="PTHR19278">
    <property type="entry name" value="OROTATE PHOSPHORIBOSYLTRANSFERASE"/>
    <property type="match status" value="1"/>
</dbReference>
<organism evidence="12">
    <name type="scientific">Phaffia rhodozyma</name>
    <name type="common">Yeast</name>
    <name type="synonym">Xanthophyllomyces dendrorhous</name>
    <dbReference type="NCBI Taxonomy" id="264483"/>
    <lineage>
        <taxon>Eukaryota</taxon>
        <taxon>Fungi</taxon>
        <taxon>Dikarya</taxon>
        <taxon>Basidiomycota</taxon>
        <taxon>Agaricomycotina</taxon>
        <taxon>Tremellomycetes</taxon>
        <taxon>Cystofilobasidiales</taxon>
        <taxon>Mrakiaceae</taxon>
        <taxon>Phaffia</taxon>
    </lineage>
</organism>
<dbReference type="UniPathway" id="UPA00070">
    <property type="reaction ID" value="UER00120"/>
</dbReference>
<evidence type="ECO:0000256" key="3">
    <source>
        <dbReference type="ARBA" id="ARBA00012321"/>
    </source>
</evidence>
<keyword evidence="7 10" id="KW-0456">Lyase</keyword>
<dbReference type="InterPro" id="IPR001754">
    <property type="entry name" value="OMPdeCOase_dom"/>
</dbReference>
<accession>A0A0F7SM16</accession>
<evidence type="ECO:0000256" key="1">
    <source>
        <dbReference type="ARBA" id="ARBA00004861"/>
    </source>
</evidence>
<dbReference type="CDD" id="cd04725">
    <property type="entry name" value="OMP_decarboxylase_like"/>
    <property type="match status" value="1"/>
</dbReference>
<evidence type="ECO:0000256" key="2">
    <source>
        <dbReference type="ARBA" id="ARBA00011018"/>
    </source>
</evidence>
<feature type="binding site" evidence="9">
    <location>
        <position position="42"/>
    </location>
    <ligand>
        <name>substrate</name>
    </ligand>
</feature>
<dbReference type="GO" id="GO:0004590">
    <property type="term" value="F:orotidine-5'-phosphate decarboxylase activity"/>
    <property type="evidence" value="ECO:0007669"/>
    <property type="project" value="UniProtKB-EC"/>
</dbReference>
<evidence type="ECO:0000259" key="11">
    <source>
        <dbReference type="SMART" id="SM00934"/>
    </source>
</evidence>